<dbReference type="OrthoDB" id="9798191at2"/>
<sequence length="481" mass="52912">MMRKRLLSGTLLLGAALLGPAQAAPGAWKGTITMYVQEYTPNWPDAAKPLKAFQQIADEYRKANPGIQIKFSTSPIPDNDTNVRVKAAAGELFDIYWAQSTSLNSTLPKGVAVDLAPVFAQPNPYIPGNKAWQDVMNKTQVAENRAPNGAVYVLSADNVAFTIFYNKDLFKKAGISKPPTSWPELIAVSKKLKAAGINPFHQVPAYPWWGNFFISDLYAKEFARLTRFDGLPGQSGLDEAVAIHKGILSPKDPRFMSWWPTFKQLTDTWPRDYLTLDASKNYDAFNQDFVGGKSAMIFEGSYSIRSLQDLGAKFAVGAFNFPALTKAQSPYATGTYVANSVGGNGSFQYAVSTPLANKTMREAGKSAAVLDWMRYFGTPKNVQRIIVENATYVPTWPGVNAPLSPSFDSTPFKQQATKPRLELNVGSAAPGLGWTDMQRIFGLYLSGNITLDQAKSQVQTLLDKSANEYARKNKVDFSNYK</sequence>
<dbReference type="PATRIC" id="fig|745776.4.peg.3148"/>
<dbReference type="EMBL" id="CP002192">
    <property type="protein sequence ID" value="AFD26996.1"/>
    <property type="molecule type" value="Genomic_DNA"/>
</dbReference>
<dbReference type="InterPro" id="IPR006059">
    <property type="entry name" value="SBP"/>
</dbReference>
<dbReference type="KEGG" id="dgo:DGo_PA0110"/>
<organism evidence="2 3">
    <name type="scientific">Deinococcus gobiensis (strain DSM 21396 / JCM 16679 / CGMCC 1.7299 / I-0)</name>
    <dbReference type="NCBI Taxonomy" id="745776"/>
    <lineage>
        <taxon>Bacteria</taxon>
        <taxon>Thermotogati</taxon>
        <taxon>Deinococcota</taxon>
        <taxon>Deinococci</taxon>
        <taxon>Deinococcales</taxon>
        <taxon>Deinococcaceae</taxon>
        <taxon>Deinococcus</taxon>
    </lineage>
</organism>
<keyword evidence="3" id="KW-1185">Reference proteome</keyword>
<dbReference type="Pfam" id="PF01547">
    <property type="entry name" value="SBP_bac_1"/>
    <property type="match status" value="1"/>
</dbReference>
<dbReference type="Proteomes" id="UP000007575">
    <property type="component" value="Plasmid P1"/>
</dbReference>
<geneLocation type="plasmid" evidence="2 3">
    <name>P1</name>
</geneLocation>
<reference evidence="2 3" key="1">
    <citation type="journal article" date="2012" name="PLoS ONE">
        <title>Genome sequence and transcriptome analysis of the radioresistant bacterium Deinococcus gobiensis: insights into the extreme environmental adaptations.</title>
        <authorList>
            <person name="Yuan M."/>
            <person name="Chen M."/>
            <person name="Zhang W."/>
            <person name="Lu W."/>
            <person name="Wang J."/>
            <person name="Yang M."/>
            <person name="Zhao P."/>
            <person name="Tang R."/>
            <person name="Li X."/>
            <person name="Hao Y."/>
            <person name="Zhou Z."/>
            <person name="Zhan Y."/>
            <person name="Yu H."/>
            <person name="Teng C."/>
            <person name="Yan Y."/>
            <person name="Ping S."/>
            <person name="Wang Y."/>
            <person name="Lin M."/>
        </authorList>
    </citation>
    <scope>NUCLEOTIDE SEQUENCE [LARGE SCALE GENOMIC DNA]</scope>
    <source>
        <strain evidence="3">DSM 21396 / JCM 16679 / CGMCC 1.7299 / I-0</strain>
        <plasmid evidence="2">P1</plasmid>
    </source>
</reference>
<evidence type="ECO:0000313" key="2">
    <source>
        <dbReference type="EMBL" id="AFD26996.1"/>
    </source>
</evidence>
<feature type="chain" id="PRO_5003613151" evidence="1">
    <location>
        <begin position="24"/>
        <end position="481"/>
    </location>
</feature>
<evidence type="ECO:0000256" key="1">
    <source>
        <dbReference type="SAM" id="SignalP"/>
    </source>
</evidence>
<evidence type="ECO:0000313" key="3">
    <source>
        <dbReference type="Proteomes" id="UP000007575"/>
    </source>
</evidence>
<dbReference type="PANTHER" id="PTHR43649">
    <property type="entry name" value="ARABINOSE-BINDING PROTEIN-RELATED"/>
    <property type="match status" value="1"/>
</dbReference>
<dbReference type="RefSeq" id="WP_014695514.1">
    <property type="nucleotide sequence ID" value="NC_017805.1"/>
</dbReference>
<name>H8H0X7_DEIGI</name>
<dbReference type="Gene3D" id="3.40.190.10">
    <property type="entry name" value="Periplasmic binding protein-like II"/>
    <property type="match status" value="2"/>
</dbReference>
<gene>
    <name evidence="2" type="primary">yurO</name>
    <name evidence="2" type="ordered locus">DGo_PA0110</name>
</gene>
<dbReference type="SUPFAM" id="SSF53850">
    <property type="entry name" value="Periplasmic binding protein-like II"/>
    <property type="match status" value="1"/>
</dbReference>
<keyword evidence="1" id="KW-0732">Signal</keyword>
<proteinExistence type="predicted"/>
<protein>
    <submittedName>
        <fullName evidence="2">Extracellular solute-binding protein family 1</fullName>
    </submittedName>
</protein>
<dbReference type="AlphaFoldDB" id="H8H0X7"/>
<dbReference type="InterPro" id="IPR050490">
    <property type="entry name" value="Bact_solute-bd_prot1"/>
</dbReference>
<dbReference type="HOGENOM" id="CLU_589041_0_0_0"/>
<keyword evidence="2" id="KW-0614">Plasmid</keyword>
<accession>H8H0X7</accession>
<feature type="signal peptide" evidence="1">
    <location>
        <begin position="1"/>
        <end position="23"/>
    </location>
</feature>